<sequence>MFKGFIIQAIAAGVAVLVGAKLMPSVRIRKTGTAIGVAAVFALLNFFLGWLVKFLVAVALLPAAILTLGLAYLFLGLLVNTVLLYATDKLIDDFEIRGIGPLVGTAALISFAGWLLPRLF</sequence>
<feature type="transmembrane region" description="Helical" evidence="1">
    <location>
        <begin position="98"/>
        <end position="116"/>
    </location>
</feature>
<protein>
    <recommendedName>
        <fullName evidence="4">Phage holin family protein</fullName>
    </recommendedName>
</protein>
<gene>
    <name evidence="2" type="ORF">SOCEGT47_047260</name>
</gene>
<dbReference type="Pfam" id="PF04020">
    <property type="entry name" value="Phage_holin_4_2"/>
    <property type="match status" value="1"/>
</dbReference>
<feature type="transmembrane region" description="Helical" evidence="1">
    <location>
        <begin position="35"/>
        <end position="57"/>
    </location>
</feature>
<dbReference type="OrthoDB" id="6402664at2"/>
<evidence type="ECO:0000256" key="1">
    <source>
        <dbReference type="SAM" id="Phobius"/>
    </source>
</evidence>
<keyword evidence="1" id="KW-0472">Membrane</keyword>
<feature type="transmembrane region" description="Helical" evidence="1">
    <location>
        <begin position="6"/>
        <end position="23"/>
    </location>
</feature>
<proteinExistence type="predicted"/>
<organism evidence="2 3">
    <name type="scientific">Sorangium cellulosum</name>
    <name type="common">Polyangium cellulosum</name>
    <dbReference type="NCBI Taxonomy" id="56"/>
    <lineage>
        <taxon>Bacteria</taxon>
        <taxon>Pseudomonadati</taxon>
        <taxon>Myxococcota</taxon>
        <taxon>Polyangia</taxon>
        <taxon>Polyangiales</taxon>
        <taxon>Polyangiaceae</taxon>
        <taxon>Sorangium</taxon>
    </lineage>
</organism>
<reference evidence="2 3" key="1">
    <citation type="submission" date="2015-09" db="EMBL/GenBank/DDBJ databases">
        <title>Sorangium comparison.</title>
        <authorList>
            <person name="Zaburannyi N."/>
            <person name="Bunk B."/>
            <person name="Overmann J."/>
            <person name="Mueller R."/>
        </authorList>
    </citation>
    <scope>NUCLEOTIDE SEQUENCE [LARGE SCALE GENOMIC DNA]</scope>
    <source>
        <strain evidence="2 3">So ceGT47</strain>
    </source>
</reference>
<name>A0A4P2Q4D6_SORCE</name>
<keyword evidence="1" id="KW-0812">Transmembrane</keyword>
<dbReference type="RefSeq" id="WP_129349894.1">
    <property type="nucleotide sequence ID" value="NZ_CP012670.1"/>
</dbReference>
<accession>A0A4P2Q4D6</accession>
<dbReference type="Proteomes" id="UP000295781">
    <property type="component" value="Chromosome"/>
</dbReference>
<dbReference type="EMBL" id="CP012670">
    <property type="protein sequence ID" value="AUX24189.1"/>
    <property type="molecule type" value="Genomic_DNA"/>
</dbReference>
<keyword evidence="1" id="KW-1133">Transmembrane helix</keyword>
<dbReference type="AlphaFoldDB" id="A0A4P2Q4D6"/>
<evidence type="ECO:0000313" key="3">
    <source>
        <dbReference type="Proteomes" id="UP000295781"/>
    </source>
</evidence>
<dbReference type="InterPro" id="IPR007165">
    <property type="entry name" value="Phage_holin_4_2"/>
</dbReference>
<evidence type="ECO:0008006" key="4">
    <source>
        <dbReference type="Google" id="ProtNLM"/>
    </source>
</evidence>
<evidence type="ECO:0000313" key="2">
    <source>
        <dbReference type="EMBL" id="AUX24189.1"/>
    </source>
</evidence>
<feature type="transmembrane region" description="Helical" evidence="1">
    <location>
        <begin position="63"/>
        <end position="86"/>
    </location>
</feature>